<organism evidence="1 2">
    <name type="scientific">Aldrovandia affinis</name>
    <dbReference type="NCBI Taxonomy" id="143900"/>
    <lineage>
        <taxon>Eukaryota</taxon>
        <taxon>Metazoa</taxon>
        <taxon>Chordata</taxon>
        <taxon>Craniata</taxon>
        <taxon>Vertebrata</taxon>
        <taxon>Euteleostomi</taxon>
        <taxon>Actinopterygii</taxon>
        <taxon>Neopterygii</taxon>
        <taxon>Teleostei</taxon>
        <taxon>Notacanthiformes</taxon>
        <taxon>Halosauridae</taxon>
        <taxon>Aldrovandia</taxon>
    </lineage>
</organism>
<comment type="caution">
    <text evidence="1">The sequence shown here is derived from an EMBL/GenBank/DDBJ whole genome shotgun (WGS) entry which is preliminary data.</text>
</comment>
<dbReference type="AlphaFoldDB" id="A0AAD7S4J7"/>
<evidence type="ECO:0000313" key="1">
    <source>
        <dbReference type="EMBL" id="KAJ8395836.1"/>
    </source>
</evidence>
<name>A0AAD7S4J7_9TELE</name>
<reference evidence="1" key="1">
    <citation type="journal article" date="2023" name="Science">
        <title>Genome structures resolve the early diversification of teleost fishes.</title>
        <authorList>
            <person name="Parey E."/>
            <person name="Louis A."/>
            <person name="Montfort J."/>
            <person name="Bouchez O."/>
            <person name="Roques C."/>
            <person name="Iampietro C."/>
            <person name="Lluch J."/>
            <person name="Castinel A."/>
            <person name="Donnadieu C."/>
            <person name="Desvignes T."/>
            <person name="Floi Bucao C."/>
            <person name="Jouanno E."/>
            <person name="Wen M."/>
            <person name="Mejri S."/>
            <person name="Dirks R."/>
            <person name="Jansen H."/>
            <person name="Henkel C."/>
            <person name="Chen W.J."/>
            <person name="Zahm M."/>
            <person name="Cabau C."/>
            <person name="Klopp C."/>
            <person name="Thompson A.W."/>
            <person name="Robinson-Rechavi M."/>
            <person name="Braasch I."/>
            <person name="Lecointre G."/>
            <person name="Bobe J."/>
            <person name="Postlethwait J.H."/>
            <person name="Berthelot C."/>
            <person name="Roest Crollius H."/>
            <person name="Guiguen Y."/>
        </authorList>
    </citation>
    <scope>NUCLEOTIDE SEQUENCE</scope>
    <source>
        <strain evidence="1">NC1722</strain>
    </source>
</reference>
<evidence type="ECO:0000313" key="2">
    <source>
        <dbReference type="Proteomes" id="UP001221898"/>
    </source>
</evidence>
<dbReference type="EMBL" id="JAINUG010000112">
    <property type="protein sequence ID" value="KAJ8395836.1"/>
    <property type="molecule type" value="Genomic_DNA"/>
</dbReference>
<keyword evidence="2" id="KW-1185">Reference proteome</keyword>
<gene>
    <name evidence="1" type="ORF">AAFF_G00027190</name>
</gene>
<accession>A0AAD7S4J7</accession>
<protein>
    <submittedName>
        <fullName evidence="1">Uncharacterized protein</fullName>
    </submittedName>
</protein>
<proteinExistence type="predicted"/>
<dbReference type="Proteomes" id="UP001221898">
    <property type="component" value="Unassembled WGS sequence"/>
</dbReference>
<sequence length="101" mass="11722">MRDNVEIMRSRTQSAWQAPREGWVLQTRVAVPSSSLERKGFGGTLPRTDWAVSDGARPRQTADQRHTFRCMCMSRLSVIRIWMARTDRPHQRLDTPGFSDY</sequence>